<dbReference type="InterPro" id="IPR020941">
    <property type="entry name" value="SUFU-like_domain"/>
</dbReference>
<gene>
    <name evidence="2" type="ORF">SAMN05720606_101269</name>
</gene>
<evidence type="ECO:0000313" key="3">
    <source>
        <dbReference type="Proteomes" id="UP000198538"/>
    </source>
</evidence>
<dbReference type="PANTHER" id="PTHR10928:SF2">
    <property type="entry name" value="SUPPRESSOR OF FUSED HOMOLOG"/>
    <property type="match status" value="1"/>
</dbReference>
<evidence type="ECO:0000259" key="1">
    <source>
        <dbReference type="Pfam" id="PF05076"/>
    </source>
</evidence>
<dbReference type="AlphaFoldDB" id="A0A1G5B906"/>
<reference evidence="3" key="1">
    <citation type="submission" date="2016-10" db="EMBL/GenBank/DDBJ databases">
        <authorList>
            <person name="Varghese N."/>
            <person name="Submissions S."/>
        </authorList>
    </citation>
    <scope>NUCLEOTIDE SEQUENCE [LARGE SCALE GENOMIC DNA]</scope>
    <source>
        <strain evidence="3">BL9</strain>
    </source>
</reference>
<name>A0A1G5B906_9BACL</name>
<proteinExistence type="predicted"/>
<dbReference type="InterPro" id="IPR007768">
    <property type="entry name" value="Suppressor_of_fused"/>
</dbReference>
<dbReference type="Proteomes" id="UP000198538">
    <property type="component" value="Unassembled WGS sequence"/>
</dbReference>
<dbReference type="PIRSF" id="PIRSF038192">
    <property type="entry name" value="Txn_reg_BtrU_prd"/>
    <property type="match status" value="1"/>
</dbReference>
<dbReference type="SUPFAM" id="SSF103359">
    <property type="entry name" value="Suppressor of Fused, N-terminal domain"/>
    <property type="match status" value="1"/>
</dbReference>
<accession>A0A1G5B906</accession>
<dbReference type="GO" id="GO:0005737">
    <property type="term" value="C:cytoplasm"/>
    <property type="evidence" value="ECO:0007669"/>
    <property type="project" value="TreeGrafter"/>
</dbReference>
<sequence length="354" mass="39349">MTEEENTSGWDAIDHAIQQLYGEQEPKHYGTAIPYMLGGPDPLDGISAYAVDTPMPHWHFVTYGFSELYGKEGDDASRSGYGFELTFRLTRCENESEPPAWALNLLQNMGRYVFNSGNLFQPGDYLDANGPICLNSDTLLTALAFIEDPDLPELNTPNGSVQFIQMVGMTCRELEMIQSWNTRGFLAACESYMPKYVTDLMRNSYADIPSVIQATERGIEEDGSSTAFLFIQQLSWESPRKKLLQKNIPAKLQLGAQQATLLGSILGSRIAKKATLSLIGPDINIVFEAGDLPSLMETEREVRLTVNQQALNEIVEQLRPQASSFQIPSLDKLLIEIVPTQIKDQEGNVIKTIG</sequence>
<dbReference type="InterPro" id="IPR017429">
    <property type="entry name" value="Suppressor_of_fused_bac"/>
</dbReference>
<feature type="domain" description="Suppressor of fused-like" evidence="1">
    <location>
        <begin position="39"/>
        <end position="202"/>
    </location>
</feature>
<protein>
    <submittedName>
        <fullName evidence="2">Suppressor of fused protein (SUFU)</fullName>
    </submittedName>
</protein>
<dbReference type="EMBL" id="FMVM01000001">
    <property type="protein sequence ID" value="SCX86480.1"/>
    <property type="molecule type" value="Genomic_DNA"/>
</dbReference>
<dbReference type="RefSeq" id="WP_090915176.1">
    <property type="nucleotide sequence ID" value="NZ_FMVM01000001.1"/>
</dbReference>
<organism evidence="2 3">
    <name type="scientific">Paenibacillus polysaccharolyticus</name>
    <dbReference type="NCBI Taxonomy" id="582692"/>
    <lineage>
        <taxon>Bacteria</taxon>
        <taxon>Bacillati</taxon>
        <taxon>Bacillota</taxon>
        <taxon>Bacilli</taxon>
        <taxon>Bacillales</taxon>
        <taxon>Paenibacillaceae</taxon>
        <taxon>Paenibacillus</taxon>
    </lineage>
</organism>
<dbReference type="InterPro" id="IPR037181">
    <property type="entry name" value="SUFU_N"/>
</dbReference>
<evidence type="ECO:0000313" key="2">
    <source>
        <dbReference type="EMBL" id="SCX86480.1"/>
    </source>
</evidence>
<dbReference type="STRING" id="582692.SAMN05720606_101269"/>
<dbReference type="Pfam" id="PF05076">
    <property type="entry name" value="SUFU"/>
    <property type="match status" value="1"/>
</dbReference>
<keyword evidence="3" id="KW-1185">Reference proteome</keyword>
<dbReference type="PANTHER" id="PTHR10928">
    <property type="entry name" value="SUPPRESSOR OF FUSED"/>
    <property type="match status" value="1"/>
</dbReference>